<dbReference type="EMBL" id="FNQV01000006">
    <property type="protein sequence ID" value="SEA25546.1"/>
    <property type="molecule type" value="Genomic_DNA"/>
</dbReference>
<evidence type="ECO:0000313" key="2">
    <source>
        <dbReference type="EMBL" id="SEA25546.1"/>
    </source>
</evidence>
<dbReference type="Proteomes" id="UP000199288">
    <property type="component" value="Unassembled WGS sequence"/>
</dbReference>
<evidence type="ECO:0000259" key="1">
    <source>
        <dbReference type="Pfam" id="PF12146"/>
    </source>
</evidence>
<dbReference type="Gene3D" id="3.40.50.1820">
    <property type="entry name" value="alpha/beta hydrolase"/>
    <property type="match status" value="1"/>
</dbReference>
<evidence type="ECO:0000313" key="3">
    <source>
        <dbReference type="Proteomes" id="UP000199288"/>
    </source>
</evidence>
<dbReference type="OrthoDB" id="9801217at2"/>
<dbReference type="GO" id="GO:0016787">
    <property type="term" value="F:hydrolase activity"/>
    <property type="evidence" value="ECO:0007669"/>
    <property type="project" value="UniProtKB-KW"/>
</dbReference>
<dbReference type="Pfam" id="PF12146">
    <property type="entry name" value="Hydrolase_4"/>
    <property type="match status" value="1"/>
</dbReference>
<keyword evidence="3" id="KW-1185">Reference proteome</keyword>
<sequence length="345" mass="37996">MNLSELPRVPDILDGYISRQFRVTEAPSMPRATTATLVHHAELLPDAQRAILYLPGYSDYFFQTEHATAWRKRGFEFFALDMRAQGRNLLPGPRSEEGPLPEYLPDLRIRHEDIALAMRALRERYDQIAILGHSTGGLQAVMYAYLSSPAAHPTRSRGLPDRTRHPLAPDALILNSPWFGLNANPLTRLAAPLGVAALARIAPTQQVATLDPAYTHDLIEYDSGRWGIDPMLKPIDGFPMRAATLASVCSAQRRLARGLHLDIATLICHSARSGNNSHPTADEVATSDVVLDVADMTGRAMCVGVNAQTYAIEDGKHDLALSGPAARETYLRRITDFADLTLFRA</sequence>
<dbReference type="RefSeq" id="WP_092563665.1">
    <property type="nucleotide sequence ID" value="NZ_FNQV01000006.1"/>
</dbReference>
<name>A0A1H3ZP52_9ACTO</name>
<dbReference type="InterPro" id="IPR029058">
    <property type="entry name" value="AB_hydrolase_fold"/>
</dbReference>
<dbReference type="InterPro" id="IPR022742">
    <property type="entry name" value="Hydrolase_4"/>
</dbReference>
<accession>A0A1H3ZP52</accession>
<keyword evidence="2" id="KW-0378">Hydrolase</keyword>
<gene>
    <name evidence="2" type="ORF">SAMN02910418_01232</name>
</gene>
<reference evidence="3" key="1">
    <citation type="submission" date="2016-10" db="EMBL/GenBank/DDBJ databases">
        <authorList>
            <person name="Varghese N."/>
            <person name="Submissions S."/>
        </authorList>
    </citation>
    <scope>NUCLEOTIDE SEQUENCE [LARGE SCALE GENOMIC DNA]</scope>
    <source>
        <strain evidence="3">KPR-1</strain>
    </source>
</reference>
<protein>
    <submittedName>
        <fullName evidence="2">Lysophospholipase, alpha-beta hydrolase superfamily</fullName>
    </submittedName>
</protein>
<dbReference type="AlphaFoldDB" id="A0A1H3ZP52"/>
<feature type="domain" description="Serine aminopeptidase S33" evidence="1">
    <location>
        <begin position="47"/>
        <end position="213"/>
    </location>
</feature>
<proteinExistence type="predicted"/>
<organism evidence="2 3">
    <name type="scientific">Bowdeniella nasicola</name>
    <dbReference type="NCBI Taxonomy" id="208480"/>
    <lineage>
        <taxon>Bacteria</taxon>
        <taxon>Bacillati</taxon>
        <taxon>Actinomycetota</taxon>
        <taxon>Actinomycetes</taxon>
        <taxon>Actinomycetales</taxon>
        <taxon>Actinomycetaceae</taxon>
        <taxon>Bowdeniella</taxon>
    </lineage>
</organism>
<dbReference type="SUPFAM" id="SSF53474">
    <property type="entry name" value="alpha/beta-Hydrolases"/>
    <property type="match status" value="1"/>
</dbReference>